<protein>
    <submittedName>
        <fullName evidence="1">Uncharacterized protein</fullName>
    </submittedName>
</protein>
<accession>A0AA36M6L0</accession>
<organism evidence="1 2">
    <name type="scientific">Cylicocyclus nassatus</name>
    <name type="common">Nematode worm</name>
    <dbReference type="NCBI Taxonomy" id="53992"/>
    <lineage>
        <taxon>Eukaryota</taxon>
        <taxon>Metazoa</taxon>
        <taxon>Ecdysozoa</taxon>
        <taxon>Nematoda</taxon>
        <taxon>Chromadorea</taxon>
        <taxon>Rhabditida</taxon>
        <taxon>Rhabditina</taxon>
        <taxon>Rhabditomorpha</taxon>
        <taxon>Strongyloidea</taxon>
        <taxon>Strongylidae</taxon>
        <taxon>Cylicocyclus</taxon>
    </lineage>
</organism>
<gene>
    <name evidence="1" type="ORF">CYNAS_LOCUS13037</name>
</gene>
<evidence type="ECO:0000313" key="2">
    <source>
        <dbReference type="Proteomes" id="UP001176961"/>
    </source>
</evidence>
<evidence type="ECO:0000313" key="1">
    <source>
        <dbReference type="EMBL" id="CAJ0601054.1"/>
    </source>
</evidence>
<sequence>MRGLYTALGVLDLVGGGIRLAADATNLGGSILSVAQMLSQPPPQLGGGADMQYPQNQQDMQLQNVQNVQDMQNTQLQNLQTQPCTATFSYYASNGNPVYQCDCPSGTSYQYLRCVNPDESGAPDVQNAPDMQQQNVQDVQEQPCTHTQSCSFAMNLFWRSFVLLTLLQSLNLCEDRSNNTDSEKDPRGGRHSRSLGGLYTALGVIDLVSSILGLSSSAAYLGGTAIEMSQLLAQQQQAANLDAQLAQQEMGNVQDVPDMGNIQNMPAQSCSATFAYRASDGNPVYLCDCPSGSSYQYLRCVDPDANAQLSQDTQQQNAQNMQTQDCTATLAYRSSNGTPVYFCDCPGYGTSYQYNRCISPKFARN</sequence>
<name>A0AA36M6L0_CYLNA</name>
<dbReference type="AlphaFoldDB" id="A0AA36M6L0"/>
<reference evidence="1" key="1">
    <citation type="submission" date="2023-07" db="EMBL/GenBank/DDBJ databases">
        <authorList>
            <consortium name="CYATHOMIX"/>
        </authorList>
    </citation>
    <scope>NUCLEOTIDE SEQUENCE</scope>
    <source>
        <strain evidence="1">N/A</strain>
    </source>
</reference>
<dbReference type="Proteomes" id="UP001176961">
    <property type="component" value="Unassembled WGS sequence"/>
</dbReference>
<proteinExistence type="predicted"/>
<dbReference type="EMBL" id="CATQJL010000305">
    <property type="protein sequence ID" value="CAJ0601054.1"/>
    <property type="molecule type" value="Genomic_DNA"/>
</dbReference>
<comment type="caution">
    <text evidence="1">The sequence shown here is derived from an EMBL/GenBank/DDBJ whole genome shotgun (WGS) entry which is preliminary data.</text>
</comment>
<keyword evidence="2" id="KW-1185">Reference proteome</keyword>